<sequence length="626" mass="69058">MHAFPESDLAQTPSNVSTTTLGPDGASNLRKRHLTTWNLFTLSLGMAGAQVAWTIELGYGTPFLLDLGLSEELTSLVWLAGPISGLVAQPLIGAISDSTTSKYRRRFWITWSTVVLVISCLALAYAHNIASVLVDVFRGGAGDWDPKRNEEGLNVTIGIAIVAFYLLDFSLNALQASLRNLLLDITPPEQLSSGNAWHGRMTHAGNIVGYGTGFVNLAAWPILRSLGGTQFRKFCVVGIVILVITVWVTCWTQEEPEVHATNQASGGLKQAFRNIREAIWSLPKPIQKVCFVQVFAFMAWYVAYLFDIPKTRNELLFVKGSKIISSTTYIGQVMAEETGEDPNVDIAARIGNFALLLFSIVAAVAGTILPQLTKRDPRLLDAHETVNEETELLHVQRTLIDLKAEAEAHGKPFDLPSMPFTLRDIWCFALILYGIISLWTFFVHTVVEAILAVSLIGISWAVAVWAPFAMIMEFLKEIAEQSPTDYVQPEVTERSALLDGGERAVHETSQTRHIAGGTVLGIHNLAIVFPQFIIALISSFIFRIVDGEATLTQPETIFLGKHGVAWVLRYGGLSAFRRFANVRTDWSVHIALYTRDLARKEDAEEVGDNEEGQSFAVIKYDISILI</sequence>
<keyword evidence="4 7" id="KW-1133">Transmembrane helix</keyword>
<evidence type="ECO:0000256" key="6">
    <source>
        <dbReference type="SAM" id="MobiDB-lite"/>
    </source>
</evidence>
<feature type="transmembrane region" description="Helical" evidence="7">
    <location>
        <begin position="37"/>
        <end position="55"/>
    </location>
</feature>
<dbReference type="AlphaFoldDB" id="A0AAV4ZYT2"/>
<feature type="compositionally biased region" description="Polar residues" evidence="6">
    <location>
        <begin position="9"/>
        <end position="21"/>
    </location>
</feature>
<dbReference type="PANTHER" id="PTHR19432">
    <property type="entry name" value="SUGAR TRANSPORTER"/>
    <property type="match status" value="1"/>
</dbReference>
<comment type="caution">
    <text evidence="8">The sequence shown here is derived from an EMBL/GenBank/DDBJ whole genome shotgun (WGS) entry which is preliminary data.</text>
</comment>
<gene>
    <name evidence="8" type="ORF">Clacol_001689</name>
</gene>
<organism evidence="8 9">
    <name type="scientific">Clathrus columnatus</name>
    <dbReference type="NCBI Taxonomy" id="1419009"/>
    <lineage>
        <taxon>Eukaryota</taxon>
        <taxon>Fungi</taxon>
        <taxon>Dikarya</taxon>
        <taxon>Basidiomycota</taxon>
        <taxon>Agaricomycotina</taxon>
        <taxon>Agaricomycetes</taxon>
        <taxon>Phallomycetidae</taxon>
        <taxon>Phallales</taxon>
        <taxon>Clathraceae</taxon>
        <taxon>Clathrus</taxon>
    </lineage>
</organism>
<feature type="transmembrane region" description="Helical" evidence="7">
    <location>
        <begin position="425"/>
        <end position="443"/>
    </location>
</feature>
<name>A0AAV4ZYT2_9AGAM</name>
<dbReference type="PANTHER" id="PTHR19432:SF35">
    <property type="entry name" value="SOLUTE CARRIER FAMILY 45 MEMBER 3 ISOFORM X1"/>
    <property type="match status" value="1"/>
</dbReference>
<feature type="transmembrane region" description="Helical" evidence="7">
    <location>
        <begin position="449"/>
        <end position="471"/>
    </location>
</feature>
<evidence type="ECO:0000256" key="5">
    <source>
        <dbReference type="ARBA" id="ARBA00023136"/>
    </source>
</evidence>
<dbReference type="GO" id="GO:0005886">
    <property type="term" value="C:plasma membrane"/>
    <property type="evidence" value="ECO:0007669"/>
    <property type="project" value="TreeGrafter"/>
</dbReference>
<dbReference type="EMBL" id="BPWL01000002">
    <property type="protein sequence ID" value="GJJ07487.1"/>
    <property type="molecule type" value="Genomic_DNA"/>
</dbReference>
<feature type="transmembrane region" description="Helical" evidence="7">
    <location>
        <begin position="75"/>
        <end position="95"/>
    </location>
</feature>
<evidence type="ECO:0000256" key="7">
    <source>
        <dbReference type="SAM" id="Phobius"/>
    </source>
</evidence>
<keyword evidence="2" id="KW-0813">Transport</keyword>
<dbReference type="InterPro" id="IPR036259">
    <property type="entry name" value="MFS_trans_sf"/>
</dbReference>
<feature type="transmembrane region" description="Helical" evidence="7">
    <location>
        <begin position="346"/>
        <end position="369"/>
    </location>
</feature>
<dbReference type="Gene3D" id="1.20.1250.20">
    <property type="entry name" value="MFS general substrate transporter like domains"/>
    <property type="match status" value="1"/>
</dbReference>
<keyword evidence="5 7" id="KW-0472">Membrane</keyword>
<feature type="transmembrane region" description="Helical" evidence="7">
    <location>
        <begin position="289"/>
        <end position="306"/>
    </location>
</feature>
<comment type="subcellular location">
    <subcellularLocation>
        <location evidence="1">Membrane</location>
        <topology evidence="1">Multi-pass membrane protein</topology>
    </subcellularLocation>
</comment>
<dbReference type="GO" id="GO:0008506">
    <property type="term" value="F:sucrose:proton symporter activity"/>
    <property type="evidence" value="ECO:0007669"/>
    <property type="project" value="TreeGrafter"/>
</dbReference>
<evidence type="ECO:0000256" key="3">
    <source>
        <dbReference type="ARBA" id="ARBA00022692"/>
    </source>
</evidence>
<evidence type="ECO:0000256" key="1">
    <source>
        <dbReference type="ARBA" id="ARBA00004141"/>
    </source>
</evidence>
<feature type="transmembrane region" description="Helical" evidence="7">
    <location>
        <begin position="107"/>
        <end position="126"/>
    </location>
</feature>
<evidence type="ECO:0000256" key="4">
    <source>
        <dbReference type="ARBA" id="ARBA00022989"/>
    </source>
</evidence>
<evidence type="ECO:0000313" key="8">
    <source>
        <dbReference type="EMBL" id="GJJ07487.1"/>
    </source>
</evidence>
<accession>A0AAV4ZYT2</accession>
<protein>
    <recommendedName>
        <fullName evidence="10">MFS general substrate transporter</fullName>
    </recommendedName>
</protein>
<keyword evidence="3 7" id="KW-0812">Transmembrane</keyword>
<keyword evidence="9" id="KW-1185">Reference proteome</keyword>
<evidence type="ECO:0000313" key="9">
    <source>
        <dbReference type="Proteomes" id="UP001050691"/>
    </source>
</evidence>
<evidence type="ECO:0000256" key="2">
    <source>
        <dbReference type="ARBA" id="ARBA00022448"/>
    </source>
</evidence>
<dbReference type="SUPFAM" id="SSF103473">
    <property type="entry name" value="MFS general substrate transporter"/>
    <property type="match status" value="1"/>
</dbReference>
<feature type="region of interest" description="Disordered" evidence="6">
    <location>
        <begin position="1"/>
        <end position="24"/>
    </location>
</feature>
<dbReference type="Proteomes" id="UP001050691">
    <property type="component" value="Unassembled WGS sequence"/>
</dbReference>
<evidence type="ECO:0008006" key="10">
    <source>
        <dbReference type="Google" id="ProtNLM"/>
    </source>
</evidence>
<proteinExistence type="predicted"/>
<feature type="transmembrane region" description="Helical" evidence="7">
    <location>
        <begin position="153"/>
        <end position="174"/>
    </location>
</feature>
<reference evidence="8" key="1">
    <citation type="submission" date="2021-10" db="EMBL/GenBank/DDBJ databases">
        <title>De novo Genome Assembly of Clathrus columnatus (Basidiomycota, Fungi) Using Illumina and Nanopore Sequence Data.</title>
        <authorList>
            <person name="Ogiso-Tanaka E."/>
            <person name="Itagaki H."/>
            <person name="Hosoya T."/>
            <person name="Hosaka K."/>
        </authorList>
    </citation>
    <scope>NUCLEOTIDE SEQUENCE</scope>
    <source>
        <strain evidence="8">MO-923</strain>
    </source>
</reference>